<name>A0A6L2KPU3_TANCI</name>
<evidence type="ECO:0000256" key="1">
    <source>
        <dbReference type="SAM" id="MobiDB-lite"/>
    </source>
</evidence>
<sequence>MLVQEEEASIPLTAEHHDFLSYSSDEEHEEGELTASYLFVTKLQPTSPNTSIALVYDTNRIFEVPKFYHYYVNVTYNLFDHEEKHSKLPDSSQGTFVEQQNNSNVHSETLDIDFGREYDEQHVVNDEETNA</sequence>
<feature type="compositionally biased region" description="Polar residues" evidence="1">
    <location>
        <begin position="89"/>
        <end position="107"/>
    </location>
</feature>
<protein>
    <submittedName>
        <fullName evidence="2">Uncharacterized protein</fullName>
    </submittedName>
</protein>
<reference evidence="2" key="1">
    <citation type="journal article" date="2019" name="Sci. Rep.">
        <title>Draft genome of Tanacetum cinerariifolium, the natural source of mosquito coil.</title>
        <authorList>
            <person name="Yamashiro T."/>
            <person name="Shiraishi A."/>
            <person name="Satake H."/>
            <person name="Nakayama K."/>
        </authorList>
    </citation>
    <scope>NUCLEOTIDE SEQUENCE</scope>
</reference>
<dbReference type="AlphaFoldDB" id="A0A6L2KPU3"/>
<feature type="region of interest" description="Disordered" evidence="1">
    <location>
        <begin position="83"/>
        <end position="111"/>
    </location>
</feature>
<evidence type="ECO:0000313" key="2">
    <source>
        <dbReference type="EMBL" id="GEU51543.1"/>
    </source>
</evidence>
<proteinExistence type="predicted"/>
<organism evidence="2">
    <name type="scientific">Tanacetum cinerariifolium</name>
    <name type="common">Dalmatian daisy</name>
    <name type="synonym">Chrysanthemum cinerariifolium</name>
    <dbReference type="NCBI Taxonomy" id="118510"/>
    <lineage>
        <taxon>Eukaryota</taxon>
        <taxon>Viridiplantae</taxon>
        <taxon>Streptophyta</taxon>
        <taxon>Embryophyta</taxon>
        <taxon>Tracheophyta</taxon>
        <taxon>Spermatophyta</taxon>
        <taxon>Magnoliopsida</taxon>
        <taxon>eudicotyledons</taxon>
        <taxon>Gunneridae</taxon>
        <taxon>Pentapetalae</taxon>
        <taxon>asterids</taxon>
        <taxon>campanulids</taxon>
        <taxon>Asterales</taxon>
        <taxon>Asteraceae</taxon>
        <taxon>Asteroideae</taxon>
        <taxon>Anthemideae</taxon>
        <taxon>Anthemidinae</taxon>
        <taxon>Tanacetum</taxon>
    </lineage>
</organism>
<dbReference type="EMBL" id="BKCJ010002883">
    <property type="protein sequence ID" value="GEU51543.1"/>
    <property type="molecule type" value="Genomic_DNA"/>
</dbReference>
<gene>
    <name evidence="2" type="ORF">Tci_023521</name>
</gene>
<comment type="caution">
    <text evidence="2">The sequence shown here is derived from an EMBL/GenBank/DDBJ whole genome shotgun (WGS) entry which is preliminary data.</text>
</comment>
<accession>A0A6L2KPU3</accession>